<name>A0A3P1BTS4_9BACT</name>
<keyword evidence="4" id="KW-0418">Kinase</keyword>
<reference evidence="9 10" key="1">
    <citation type="submission" date="2018-11" db="EMBL/GenBank/DDBJ databases">
        <authorList>
            <person name="Zhou Z."/>
            <person name="Wang G."/>
        </authorList>
    </citation>
    <scope>NUCLEOTIDE SEQUENCE [LARGE SCALE GENOMIC DNA]</scope>
    <source>
        <strain evidence="9 10">KCTC52004</strain>
    </source>
</reference>
<evidence type="ECO:0000256" key="1">
    <source>
        <dbReference type="ARBA" id="ARBA00005715"/>
    </source>
</evidence>
<dbReference type="Pfam" id="PF07005">
    <property type="entry name" value="SBD_N"/>
    <property type="match status" value="1"/>
</dbReference>
<dbReference type="RefSeq" id="WP_124875325.1">
    <property type="nucleotide sequence ID" value="NZ_RQJO01000008.1"/>
</dbReference>
<dbReference type="Gene3D" id="3.40.50.10840">
    <property type="entry name" value="Putative sugar-binding, N-terminal domain"/>
    <property type="match status" value="1"/>
</dbReference>
<keyword evidence="10" id="KW-1185">Reference proteome</keyword>
<keyword evidence="5" id="KW-0067">ATP-binding</keyword>
<dbReference type="GO" id="GO:0016301">
    <property type="term" value="F:kinase activity"/>
    <property type="evidence" value="ECO:0007669"/>
    <property type="project" value="UniProtKB-KW"/>
</dbReference>
<sequence>MYVDQKMAQLPPDYPESLLASIQEEFQRSNKTIVVLDDDPTGTQTCSNVTVLTTWRVSLMAEELTKKPAILFILTNSRSLSESDVVKLTEEIGTNLKRAVHESGREIVVISRSDSTLRGHFPAEVDAIAETLTMKNAVTVLIPAFVEGGRITIDDIHYLIENQELIPVSESPFARDVVFGYKNANLKKWVEEKTGGRIKASEVNSISLEDIRIGGPTAVGERLKRCPEGTVCIVNAASYRDLEVVAMGLIRAEKSGRTYLYRSSATLVPIRAGMESGKPYTPQKTDAVSANGALVIVGSHVPKTTQQLNWLLENGNYQAMEVNVGEILTSVDLVAQAQTISRQTDQWLSAGMNVVIYTSRQLEVGLDSESSLAINAAVSGFLVSVVNGLIVRPKFMVAKGGITSSDLATKALSAEKALVLGAVIPGVPVWQMDAASKFPGIRYVVFPGNVGDETSLEAVCRKMEG</sequence>
<dbReference type="OrthoDB" id="153193at2"/>
<evidence type="ECO:0000256" key="4">
    <source>
        <dbReference type="ARBA" id="ARBA00022777"/>
    </source>
</evidence>
<evidence type="ECO:0008006" key="11">
    <source>
        <dbReference type="Google" id="ProtNLM"/>
    </source>
</evidence>
<feature type="domain" description="Four-carbon acid sugar kinase nucleotide binding" evidence="8">
    <location>
        <begin position="294"/>
        <end position="456"/>
    </location>
</feature>
<feature type="domain" description="Four-carbon acid sugar kinase N-terminal" evidence="7">
    <location>
        <begin position="33"/>
        <end position="268"/>
    </location>
</feature>
<keyword evidence="6" id="KW-0119">Carbohydrate metabolism</keyword>
<accession>A0A3P1BTS4</accession>
<evidence type="ECO:0000256" key="3">
    <source>
        <dbReference type="ARBA" id="ARBA00022741"/>
    </source>
</evidence>
<gene>
    <name evidence="9" type="ORF">EHT25_13580</name>
</gene>
<comment type="similarity">
    <text evidence="1">Belongs to the four-carbon acid sugar kinase family.</text>
</comment>
<dbReference type="SUPFAM" id="SSF142764">
    <property type="entry name" value="YgbK-like"/>
    <property type="match status" value="1"/>
</dbReference>
<comment type="caution">
    <text evidence="9">The sequence shown here is derived from an EMBL/GenBank/DDBJ whole genome shotgun (WGS) entry which is preliminary data.</text>
</comment>
<protein>
    <recommendedName>
        <fullName evidence="11">Hydroxyacid dehydrogenase</fullName>
    </recommendedName>
</protein>
<evidence type="ECO:0000313" key="10">
    <source>
        <dbReference type="Proteomes" id="UP000271925"/>
    </source>
</evidence>
<dbReference type="EMBL" id="RQJO01000008">
    <property type="protein sequence ID" value="RRB04520.1"/>
    <property type="molecule type" value="Genomic_DNA"/>
</dbReference>
<evidence type="ECO:0000313" key="9">
    <source>
        <dbReference type="EMBL" id="RRB04520.1"/>
    </source>
</evidence>
<proteinExistence type="inferred from homology"/>
<evidence type="ECO:0000256" key="5">
    <source>
        <dbReference type="ARBA" id="ARBA00022840"/>
    </source>
</evidence>
<dbReference type="Proteomes" id="UP000271925">
    <property type="component" value="Unassembled WGS sequence"/>
</dbReference>
<keyword evidence="3" id="KW-0547">Nucleotide-binding</keyword>
<dbReference type="Gene3D" id="3.40.980.20">
    <property type="entry name" value="Four-carbon acid sugar kinase, nucleotide binding domain"/>
    <property type="match status" value="1"/>
</dbReference>
<dbReference type="AlphaFoldDB" id="A0A3P1BTS4"/>
<dbReference type="InterPro" id="IPR031475">
    <property type="entry name" value="NBD_C"/>
</dbReference>
<evidence type="ECO:0000256" key="6">
    <source>
        <dbReference type="ARBA" id="ARBA00023277"/>
    </source>
</evidence>
<evidence type="ECO:0000256" key="2">
    <source>
        <dbReference type="ARBA" id="ARBA00022679"/>
    </source>
</evidence>
<organism evidence="9 10">
    <name type="scientific">Larkinella rosea</name>
    <dbReference type="NCBI Taxonomy" id="2025312"/>
    <lineage>
        <taxon>Bacteria</taxon>
        <taxon>Pseudomonadati</taxon>
        <taxon>Bacteroidota</taxon>
        <taxon>Cytophagia</taxon>
        <taxon>Cytophagales</taxon>
        <taxon>Spirosomataceae</taxon>
        <taxon>Larkinella</taxon>
    </lineage>
</organism>
<evidence type="ECO:0000259" key="7">
    <source>
        <dbReference type="Pfam" id="PF07005"/>
    </source>
</evidence>
<dbReference type="GO" id="GO:0005524">
    <property type="term" value="F:ATP binding"/>
    <property type="evidence" value="ECO:0007669"/>
    <property type="project" value="UniProtKB-KW"/>
</dbReference>
<keyword evidence="2" id="KW-0808">Transferase</keyword>
<dbReference type="InterPro" id="IPR042213">
    <property type="entry name" value="NBD_C_sf"/>
</dbReference>
<dbReference type="InterPro" id="IPR037051">
    <property type="entry name" value="4-carb_acid_sugar_kinase_N_sf"/>
</dbReference>
<dbReference type="Pfam" id="PF17042">
    <property type="entry name" value="NBD_C"/>
    <property type="match status" value="1"/>
</dbReference>
<dbReference type="InterPro" id="IPR010737">
    <property type="entry name" value="4-carb_acid_sugar_kinase_N"/>
</dbReference>
<evidence type="ECO:0000259" key="8">
    <source>
        <dbReference type="Pfam" id="PF17042"/>
    </source>
</evidence>